<accession>W1YRV0</accession>
<name>W1YRV0_9ZZZZ</name>
<evidence type="ECO:0000313" key="1">
    <source>
        <dbReference type="EMBL" id="ETJ45212.1"/>
    </source>
</evidence>
<gene>
    <name evidence="1" type="ORF">Q604_UNBC00787G0001</name>
</gene>
<proteinExistence type="predicted"/>
<protein>
    <submittedName>
        <fullName evidence="1">Uncharacterized protein</fullName>
    </submittedName>
</protein>
<reference evidence="1" key="1">
    <citation type="submission" date="2013-12" db="EMBL/GenBank/DDBJ databases">
        <title>A Varibaculum cambriense genome reconstructed from a premature infant gut community with otherwise low bacterial novelty that shifts toward anaerobic metabolism during the third week of life.</title>
        <authorList>
            <person name="Brown C.T."/>
            <person name="Sharon I."/>
            <person name="Thomas B.C."/>
            <person name="Castelle C.J."/>
            <person name="Morowitz M.J."/>
            <person name="Banfield J.F."/>
        </authorList>
    </citation>
    <scope>NUCLEOTIDE SEQUENCE</scope>
</reference>
<comment type="caution">
    <text evidence="1">The sequence shown here is derived from an EMBL/GenBank/DDBJ whole genome shotgun (WGS) entry which is preliminary data.</text>
</comment>
<feature type="non-terminal residue" evidence="1">
    <location>
        <position position="1"/>
    </location>
</feature>
<dbReference type="EMBL" id="AZMM01000787">
    <property type="protein sequence ID" value="ETJ45212.1"/>
    <property type="molecule type" value="Genomic_DNA"/>
</dbReference>
<dbReference type="AlphaFoldDB" id="W1YRV0"/>
<organism evidence="1">
    <name type="scientific">human gut metagenome</name>
    <dbReference type="NCBI Taxonomy" id="408170"/>
    <lineage>
        <taxon>unclassified sequences</taxon>
        <taxon>metagenomes</taxon>
        <taxon>organismal metagenomes</taxon>
    </lineage>
</organism>
<sequence>YKTVKTASAEKTKISKYYFKS</sequence>